<dbReference type="EMBL" id="LAJX01000039">
    <property type="protein sequence ID" value="KJV07440.1"/>
    <property type="molecule type" value="Genomic_DNA"/>
</dbReference>
<gene>
    <name evidence="2" type="ORF">VZ94_04750</name>
</gene>
<dbReference type="InterPro" id="IPR029044">
    <property type="entry name" value="Nucleotide-diphossugar_trans"/>
</dbReference>
<protein>
    <recommendedName>
        <fullName evidence="1">Glycosyltransferase 2-like domain-containing protein</fullName>
    </recommendedName>
</protein>
<dbReference type="AlphaFoldDB" id="A0A0F3IL21"/>
<name>A0A0F3IL21_9GAMM</name>
<dbReference type="Gene3D" id="3.90.550.10">
    <property type="entry name" value="Spore Coat Polysaccharide Biosynthesis Protein SpsA, Chain A"/>
    <property type="match status" value="1"/>
</dbReference>
<reference evidence="3" key="1">
    <citation type="submission" date="2015-03" db="EMBL/GenBank/DDBJ databases">
        <title>Draft genome sequence of a novel methanotroph (Sn10-6) isolated from flooded ricefield rhizosphere in India.</title>
        <authorList>
            <person name="Pandit P.S."/>
            <person name="Pore S.D."/>
            <person name="Arora P."/>
            <person name="Kapse N.G."/>
            <person name="Dhakephalkar P.K."/>
            <person name="Rahalkar M.C."/>
        </authorList>
    </citation>
    <scope>NUCLEOTIDE SEQUENCE [LARGE SCALE GENOMIC DNA]</scope>
    <source>
        <strain evidence="3">Sn10-6</strain>
    </source>
</reference>
<proteinExistence type="predicted"/>
<dbReference type="Proteomes" id="UP000033684">
    <property type="component" value="Unassembled WGS sequence"/>
</dbReference>
<comment type="caution">
    <text evidence="2">The sequence shown here is derived from an EMBL/GenBank/DDBJ whole genome shotgun (WGS) entry which is preliminary data.</text>
</comment>
<organism evidence="2 3">
    <name type="scientific">Methylocucumis oryzae</name>
    <dbReference type="NCBI Taxonomy" id="1632867"/>
    <lineage>
        <taxon>Bacteria</taxon>
        <taxon>Pseudomonadati</taxon>
        <taxon>Pseudomonadota</taxon>
        <taxon>Gammaproteobacteria</taxon>
        <taxon>Methylococcales</taxon>
        <taxon>Methylococcaceae</taxon>
        <taxon>Methylocucumis</taxon>
    </lineage>
</organism>
<keyword evidence="3" id="KW-1185">Reference proteome</keyword>
<evidence type="ECO:0000259" key="1">
    <source>
        <dbReference type="Pfam" id="PF00535"/>
    </source>
</evidence>
<dbReference type="OrthoDB" id="9771846at2"/>
<dbReference type="PANTHER" id="PTHR43179:SF7">
    <property type="entry name" value="RHAMNOSYLTRANSFERASE WBBL"/>
    <property type="match status" value="1"/>
</dbReference>
<evidence type="ECO:0000313" key="2">
    <source>
        <dbReference type="EMBL" id="KJV07440.1"/>
    </source>
</evidence>
<dbReference type="InterPro" id="IPR001173">
    <property type="entry name" value="Glyco_trans_2-like"/>
</dbReference>
<accession>A0A0F3IL21</accession>
<dbReference type="SUPFAM" id="SSF53448">
    <property type="entry name" value="Nucleotide-diphospho-sugar transferases"/>
    <property type="match status" value="1"/>
</dbReference>
<sequence length="251" mass="28342">MAKISLAVVTFNNAELIQDCLSSILAQSEQVQVYIVDNASEDNTASVLKTLPGIDRVRLIENQTNVGFGAGHNQVIACVGSEYHVLCNPDIVVNPDTLKILADYMEHHPDIGLVCPRFNYSDGRLQANNHRLPTVFDLALRRLAPKRVKKCLEKRMNRYLMLDVGYELSCDVPFVSGAFMFCRTAVLRQVGGFDTRYFLYFEDVDLCRKVQLAGYRTAYCADASVMHLWQRAAYKKLAHDVCYVDKCAQVF</sequence>
<dbReference type="RefSeq" id="WP_045778360.1">
    <property type="nucleotide sequence ID" value="NZ_LAJX01000039.1"/>
</dbReference>
<dbReference type="CDD" id="cd04186">
    <property type="entry name" value="GT_2_like_c"/>
    <property type="match status" value="1"/>
</dbReference>
<dbReference type="Pfam" id="PF00535">
    <property type="entry name" value="Glycos_transf_2"/>
    <property type="match status" value="1"/>
</dbReference>
<evidence type="ECO:0000313" key="3">
    <source>
        <dbReference type="Proteomes" id="UP000033684"/>
    </source>
</evidence>
<dbReference type="PANTHER" id="PTHR43179">
    <property type="entry name" value="RHAMNOSYLTRANSFERASE WBBL"/>
    <property type="match status" value="1"/>
</dbReference>
<reference evidence="2 3" key="2">
    <citation type="journal article" date="2016" name="Microb. Ecol.">
        <title>Genome Characteristics of a Novel Type I Methanotroph (Sn10-6) Isolated from a Flooded Indian Rice Field.</title>
        <authorList>
            <person name="Rahalkar M.C."/>
            <person name="Pandit P.S."/>
            <person name="Dhakephalkar P.K."/>
            <person name="Pore S."/>
            <person name="Arora P."/>
            <person name="Kapse N."/>
        </authorList>
    </citation>
    <scope>NUCLEOTIDE SEQUENCE [LARGE SCALE GENOMIC DNA]</scope>
    <source>
        <strain evidence="2 3">Sn10-6</strain>
    </source>
</reference>
<feature type="domain" description="Glycosyltransferase 2-like" evidence="1">
    <location>
        <begin position="5"/>
        <end position="188"/>
    </location>
</feature>